<accession>A0A1I2BYL3</accession>
<dbReference type="Proteomes" id="UP000199645">
    <property type="component" value="Unassembled WGS sequence"/>
</dbReference>
<reference evidence="2 3" key="1">
    <citation type="submission" date="2016-10" db="EMBL/GenBank/DDBJ databases">
        <authorList>
            <person name="de Groot N.N."/>
        </authorList>
    </citation>
    <scope>NUCLEOTIDE SEQUENCE [LARGE SCALE GENOMIC DNA]</scope>
    <source>
        <strain evidence="2 3">DSM 43019</strain>
    </source>
</reference>
<protein>
    <submittedName>
        <fullName evidence="2">Uncharacterized protein</fullName>
    </submittedName>
</protein>
<proteinExistence type="predicted"/>
<dbReference type="AlphaFoldDB" id="A0A1I2BYL3"/>
<organism evidence="2 3">
    <name type="scientific">Actinoplanes philippinensis</name>
    <dbReference type="NCBI Taxonomy" id="35752"/>
    <lineage>
        <taxon>Bacteria</taxon>
        <taxon>Bacillati</taxon>
        <taxon>Actinomycetota</taxon>
        <taxon>Actinomycetes</taxon>
        <taxon>Micromonosporales</taxon>
        <taxon>Micromonosporaceae</taxon>
        <taxon>Actinoplanes</taxon>
    </lineage>
</organism>
<gene>
    <name evidence="2" type="ORF">SAMN05421541_102597</name>
</gene>
<dbReference type="InterPro" id="IPR046268">
    <property type="entry name" value="DUF6301"/>
</dbReference>
<sequence length="325" mass="34508">MHRGVAAPMGNNDPVHVVARTVAAVAGFEWSWAADQLEEFATAAGWIYRPPSEGTVSCAFDAAPGRAGAFLFGAEVTAVYLNLSESDGLDVPGRRDLFVAAIAEVGAQLGPPPIRCPGPDPSVGWRVAAGVLEIVDRPGMLDLWLRPAPRRVPSPAVPPFTGEVGWAALGTGLAAAAASLPAGAGVRLERSRRPAGTNEADRTSRQPPRKQNEADRTSRQPAGEEEEAGRTSQQRAGGGGKDDERRSHAGEETLAELFQTEDSLTVRVGDGTETVRWPAAGTAYHMIAGRLVARLREEAASPADLAYRSDLPVPHLPLRREMRHT</sequence>
<feature type="compositionally biased region" description="Basic and acidic residues" evidence="1">
    <location>
        <begin position="199"/>
        <end position="218"/>
    </location>
</feature>
<dbReference type="Pfam" id="PF19818">
    <property type="entry name" value="DUF6301"/>
    <property type="match status" value="1"/>
</dbReference>
<dbReference type="RefSeq" id="WP_143133634.1">
    <property type="nucleotide sequence ID" value="NZ_BOMT01000020.1"/>
</dbReference>
<keyword evidence="3" id="KW-1185">Reference proteome</keyword>
<feature type="region of interest" description="Disordered" evidence="1">
    <location>
        <begin position="182"/>
        <end position="247"/>
    </location>
</feature>
<evidence type="ECO:0000313" key="3">
    <source>
        <dbReference type="Proteomes" id="UP000199645"/>
    </source>
</evidence>
<evidence type="ECO:0000313" key="2">
    <source>
        <dbReference type="EMBL" id="SFE61055.1"/>
    </source>
</evidence>
<name>A0A1I2BYL3_9ACTN</name>
<dbReference type="EMBL" id="FONV01000002">
    <property type="protein sequence ID" value="SFE61055.1"/>
    <property type="molecule type" value="Genomic_DNA"/>
</dbReference>
<evidence type="ECO:0000256" key="1">
    <source>
        <dbReference type="SAM" id="MobiDB-lite"/>
    </source>
</evidence>
<dbReference type="OrthoDB" id="3297506at2"/>